<feature type="transmembrane region" description="Helical" evidence="3">
    <location>
        <begin position="53"/>
        <end position="72"/>
    </location>
</feature>
<keyword evidence="2" id="KW-0813">Transport</keyword>
<dbReference type="STRING" id="142588.SAMN04488559_105126"/>
<feature type="transmembrane region" description="Helical" evidence="3">
    <location>
        <begin position="114"/>
        <end position="135"/>
    </location>
</feature>
<name>A0A1H9RWV9_9LACT</name>
<dbReference type="EMBL" id="FOHA01000005">
    <property type="protein sequence ID" value="SER76895.1"/>
    <property type="molecule type" value="Genomic_DNA"/>
</dbReference>
<keyword evidence="3" id="KW-0812">Transmembrane</keyword>
<dbReference type="RefSeq" id="WP_092651254.1">
    <property type="nucleotide sequence ID" value="NZ_FOHA01000005.1"/>
</dbReference>
<sequence>MKLTIKEQVEIALFTALLAIGSMIVIPTGLVPITLQVFFVLVTALLLTRTQSVLVMFLYMILGLIGLPVFAGGNGGIQSIFSPSFGYIIGYSVVAFLIGTLLQSKRGQLQFVSTLLVSIIGLFVLYGIGITYTYFILKYVSKAPIPYHLLIKTNLITFLPLDLLKSVIAVMVVLRVQKIVIKKTQD</sequence>
<comment type="subcellular location">
    <subcellularLocation>
        <location evidence="2">Cell membrane</location>
        <topology evidence="2">Multi-pass membrane protein</topology>
    </subcellularLocation>
</comment>
<dbReference type="PANTHER" id="PTHR34295">
    <property type="entry name" value="BIOTIN TRANSPORTER BIOY"/>
    <property type="match status" value="1"/>
</dbReference>
<dbReference type="PANTHER" id="PTHR34295:SF1">
    <property type="entry name" value="BIOTIN TRANSPORTER BIOY"/>
    <property type="match status" value="1"/>
</dbReference>
<accession>A0A1H9RWV9</accession>
<dbReference type="GO" id="GO:0005886">
    <property type="term" value="C:plasma membrane"/>
    <property type="evidence" value="ECO:0007669"/>
    <property type="project" value="UniProtKB-SubCell"/>
</dbReference>
<feature type="transmembrane region" description="Helical" evidence="3">
    <location>
        <begin position="155"/>
        <end position="174"/>
    </location>
</feature>
<feature type="transmembrane region" description="Helical" evidence="3">
    <location>
        <begin position="84"/>
        <end position="102"/>
    </location>
</feature>
<evidence type="ECO:0000256" key="3">
    <source>
        <dbReference type="SAM" id="Phobius"/>
    </source>
</evidence>
<feature type="transmembrane region" description="Helical" evidence="3">
    <location>
        <begin position="12"/>
        <end position="41"/>
    </location>
</feature>
<dbReference type="Pfam" id="PF02632">
    <property type="entry name" value="BioY"/>
    <property type="match status" value="1"/>
</dbReference>
<keyword evidence="3" id="KW-1133">Transmembrane helix</keyword>
<keyword evidence="2" id="KW-1003">Cell membrane</keyword>
<dbReference type="PIRSF" id="PIRSF016661">
    <property type="entry name" value="BioY"/>
    <property type="match status" value="1"/>
</dbReference>
<protein>
    <recommendedName>
        <fullName evidence="2">Biotin transporter</fullName>
    </recommendedName>
</protein>
<dbReference type="Proteomes" id="UP000198948">
    <property type="component" value="Unassembled WGS sequence"/>
</dbReference>
<keyword evidence="2 3" id="KW-0472">Membrane</keyword>
<evidence type="ECO:0000313" key="5">
    <source>
        <dbReference type="Proteomes" id="UP000198948"/>
    </source>
</evidence>
<dbReference type="GO" id="GO:0015225">
    <property type="term" value="F:biotin transmembrane transporter activity"/>
    <property type="evidence" value="ECO:0007669"/>
    <property type="project" value="UniProtKB-UniRule"/>
</dbReference>
<dbReference type="InterPro" id="IPR003784">
    <property type="entry name" value="BioY"/>
</dbReference>
<organism evidence="4 5">
    <name type="scientific">Isobaculum melis</name>
    <dbReference type="NCBI Taxonomy" id="142588"/>
    <lineage>
        <taxon>Bacteria</taxon>
        <taxon>Bacillati</taxon>
        <taxon>Bacillota</taxon>
        <taxon>Bacilli</taxon>
        <taxon>Lactobacillales</taxon>
        <taxon>Carnobacteriaceae</taxon>
        <taxon>Isobaculum</taxon>
    </lineage>
</organism>
<evidence type="ECO:0000313" key="4">
    <source>
        <dbReference type="EMBL" id="SER76895.1"/>
    </source>
</evidence>
<comment type="similarity">
    <text evidence="1 2">Belongs to the BioY family.</text>
</comment>
<dbReference type="AlphaFoldDB" id="A0A1H9RWV9"/>
<reference evidence="4 5" key="1">
    <citation type="submission" date="2016-10" db="EMBL/GenBank/DDBJ databases">
        <authorList>
            <person name="de Groot N.N."/>
        </authorList>
    </citation>
    <scope>NUCLEOTIDE SEQUENCE [LARGE SCALE GENOMIC DNA]</scope>
    <source>
        <strain evidence="4 5">DSM 13760</strain>
    </source>
</reference>
<keyword evidence="5" id="KW-1185">Reference proteome</keyword>
<dbReference type="OrthoDB" id="9803495at2"/>
<gene>
    <name evidence="4" type="ORF">SAMN04488559_105126</name>
</gene>
<proteinExistence type="inferred from homology"/>
<dbReference type="Gene3D" id="1.10.1760.20">
    <property type="match status" value="1"/>
</dbReference>
<evidence type="ECO:0000256" key="1">
    <source>
        <dbReference type="ARBA" id="ARBA00010692"/>
    </source>
</evidence>
<evidence type="ECO:0000256" key="2">
    <source>
        <dbReference type="PIRNR" id="PIRNR016661"/>
    </source>
</evidence>